<dbReference type="Proteomes" id="UP000263993">
    <property type="component" value="Unassembled WGS sequence"/>
</dbReference>
<dbReference type="RefSeq" id="WP_115518125.1">
    <property type="nucleotide sequence ID" value="NZ_QRGO01000002.1"/>
</dbReference>
<accession>A0A371B3A7</accession>
<dbReference type="AlphaFoldDB" id="A0A371B3A7"/>
<name>A0A371B3A7_9BRAD</name>
<feature type="transmembrane region" description="Helical" evidence="6">
    <location>
        <begin position="84"/>
        <end position="105"/>
    </location>
</feature>
<feature type="transmembrane region" description="Helical" evidence="6">
    <location>
        <begin position="243"/>
        <end position="270"/>
    </location>
</feature>
<evidence type="ECO:0000256" key="6">
    <source>
        <dbReference type="SAM" id="Phobius"/>
    </source>
</evidence>
<dbReference type="InterPro" id="IPR043428">
    <property type="entry name" value="LivM-like"/>
</dbReference>
<keyword evidence="2" id="KW-1003">Cell membrane</keyword>
<dbReference type="Pfam" id="PF02653">
    <property type="entry name" value="BPD_transp_2"/>
    <property type="match status" value="1"/>
</dbReference>
<feature type="transmembrane region" description="Helical" evidence="6">
    <location>
        <begin position="159"/>
        <end position="177"/>
    </location>
</feature>
<evidence type="ECO:0000256" key="1">
    <source>
        <dbReference type="ARBA" id="ARBA00004651"/>
    </source>
</evidence>
<feature type="transmembrane region" description="Helical" evidence="6">
    <location>
        <begin position="33"/>
        <end position="51"/>
    </location>
</feature>
<sequence length="316" mass="33557">MPGSSIEFRVVILAVVLAILGIATFLSDYDLRLAILAILAAISVIGLYFAFGLAGMIHLAQGAFVGIGAYFSAVLVLRTGLSPWITVLIATAATTLISALLAYPMHRTKSHYLALITVGFNVSFEVIIRNWISMTGGYDGIGGIPLLRIGTPLRSELEFFYIAVAALIVCALIASLLRTSHIGRAMVAVRDDELAAAASGINVARTKTLAFVICSGYGGLSGALYAHYSGFISPDDFSLGRSIILLSMLIVGGEFSILGAIVGAVVLSYLPEWLRFVGGGYMAVFGLLMLGVLIIMPNGIMGSLRSRWRLAMSKDR</sequence>
<feature type="transmembrane region" description="Helical" evidence="6">
    <location>
        <begin position="209"/>
        <end position="231"/>
    </location>
</feature>
<dbReference type="CDD" id="cd06581">
    <property type="entry name" value="TM_PBP1_LivM_like"/>
    <property type="match status" value="1"/>
</dbReference>
<feature type="transmembrane region" description="Helical" evidence="6">
    <location>
        <begin position="282"/>
        <end position="304"/>
    </location>
</feature>
<comment type="caution">
    <text evidence="7">The sequence shown here is derived from an EMBL/GenBank/DDBJ whole genome shotgun (WGS) entry which is preliminary data.</text>
</comment>
<keyword evidence="5 6" id="KW-0472">Membrane</keyword>
<comment type="subcellular location">
    <subcellularLocation>
        <location evidence="1">Cell membrane</location>
        <topology evidence="1">Multi-pass membrane protein</topology>
    </subcellularLocation>
</comment>
<feature type="transmembrane region" description="Helical" evidence="6">
    <location>
        <begin position="57"/>
        <end position="77"/>
    </location>
</feature>
<proteinExistence type="predicted"/>
<evidence type="ECO:0000256" key="4">
    <source>
        <dbReference type="ARBA" id="ARBA00022989"/>
    </source>
</evidence>
<dbReference type="GO" id="GO:0015658">
    <property type="term" value="F:branched-chain amino acid transmembrane transporter activity"/>
    <property type="evidence" value="ECO:0007669"/>
    <property type="project" value="InterPro"/>
</dbReference>
<evidence type="ECO:0000256" key="3">
    <source>
        <dbReference type="ARBA" id="ARBA00022692"/>
    </source>
</evidence>
<reference evidence="8" key="1">
    <citation type="submission" date="2018-08" db="EMBL/GenBank/DDBJ databases">
        <authorList>
            <person name="Kim S.-J."/>
            <person name="Jung G.-Y."/>
        </authorList>
    </citation>
    <scope>NUCLEOTIDE SEQUENCE [LARGE SCALE GENOMIC DNA]</scope>
    <source>
        <strain evidence="8">GY_H</strain>
    </source>
</reference>
<keyword evidence="8" id="KW-1185">Reference proteome</keyword>
<dbReference type="GO" id="GO:0005886">
    <property type="term" value="C:plasma membrane"/>
    <property type="evidence" value="ECO:0007669"/>
    <property type="project" value="UniProtKB-SubCell"/>
</dbReference>
<evidence type="ECO:0000256" key="2">
    <source>
        <dbReference type="ARBA" id="ARBA00022475"/>
    </source>
</evidence>
<feature type="transmembrane region" description="Helical" evidence="6">
    <location>
        <begin position="6"/>
        <end position="26"/>
    </location>
</feature>
<dbReference type="InterPro" id="IPR001851">
    <property type="entry name" value="ABC_transp_permease"/>
</dbReference>
<evidence type="ECO:0000313" key="7">
    <source>
        <dbReference type="EMBL" id="RDV02004.1"/>
    </source>
</evidence>
<evidence type="ECO:0000256" key="5">
    <source>
        <dbReference type="ARBA" id="ARBA00023136"/>
    </source>
</evidence>
<dbReference type="OrthoDB" id="9814461at2"/>
<dbReference type="EMBL" id="QRGO01000002">
    <property type="protein sequence ID" value="RDV02004.1"/>
    <property type="molecule type" value="Genomic_DNA"/>
</dbReference>
<gene>
    <name evidence="7" type="ORF">DXH78_15475</name>
</gene>
<keyword evidence="4 6" id="KW-1133">Transmembrane helix</keyword>
<protein>
    <submittedName>
        <fullName evidence="7">Branched-chain amino acid ABC transporter permease</fullName>
    </submittedName>
</protein>
<dbReference type="PANTHER" id="PTHR30482">
    <property type="entry name" value="HIGH-AFFINITY BRANCHED-CHAIN AMINO ACID TRANSPORT SYSTEM PERMEASE"/>
    <property type="match status" value="1"/>
</dbReference>
<dbReference type="PANTHER" id="PTHR30482:SF20">
    <property type="entry name" value="HIGH-AFFINITY BRANCHED-CHAIN AMINO ACID TRANSPORT SYSTEM PERMEASE PROTEIN LIVM"/>
    <property type="match status" value="1"/>
</dbReference>
<keyword evidence="3 6" id="KW-0812">Transmembrane</keyword>
<organism evidence="7 8">
    <name type="scientific">Undibacter mobilis</name>
    <dbReference type="NCBI Taxonomy" id="2292256"/>
    <lineage>
        <taxon>Bacteria</taxon>
        <taxon>Pseudomonadati</taxon>
        <taxon>Pseudomonadota</taxon>
        <taxon>Alphaproteobacteria</taxon>
        <taxon>Hyphomicrobiales</taxon>
        <taxon>Nitrobacteraceae</taxon>
        <taxon>Undibacter</taxon>
    </lineage>
</organism>
<feature type="transmembrane region" description="Helical" evidence="6">
    <location>
        <begin position="111"/>
        <end position="128"/>
    </location>
</feature>
<evidence type="ECO:0000313" key="8">
    <source>
        <dbReference type="Proteomes" id="UP000263993"/>
    </source>
</evidence>